<dbReference type="CDD" id="cd14132">
    <property type="entry name" value="STKc_CK2_alpha"/>
    <property type="match status" value="1"/>
</dbReference>
<evidence type="ECO:0000313" key="13">
    <source>
        <dbReference type="Proteomes" id="UP000051530"/>
    </source>
</evidence>
<dbReference type="GO" id="GO:0005730">
    <property type="term" value="C:nucleolus"/>
    <property type="evidence" value="ECO:0007669"/>
    <property type="project" value="UniProtKB-ARBA"/>
</dbReference>
<dbReference type="GO" id="GO:0005524">
    <property type="term" value="F:ATP binding"/>
    <property type="evidence" value="ECO:0007669"/>
    <property type="project" value="UniProtKB-UniRule"/>
</dbReference>
<dbReference type="EMBL" id="LGUB01001057">
    <property type="protein sequence ID" value="KRH92275.1"/>
    <property type="molecule type" value="Genomic_DNA"/>
</dbReference>
<dbReference type="SMART" id="SM00220">
    <property type="entry name" value="S_TKc"/>
    <property type="match status" value="1"/>
</dbReference>
<dbReference type="GO" id="GO:0005829">
    <property type="term" value="C:cytosol"/>
    <property type="evidence" value="ECO:0007669"/>
    <property type="project" value="TreeGrafter"/>
</dbReference>
<dbReference type="Proteomes" id="UP000051530">
    <property type="component" value="Unassembled WGS sequence"/>
</dbReference>
<keyword evidence="1 9" id="KW-0723">Serine/threonine-protein kinase</keyword>
<evidence type="ECO:0000256" key="8">
    <source>
        <dbReference type="PROSITE-ProRule" id="PRU10141"/>
    </source>
</evidence>
<dbReference type="GO" id="GO:0006357">
    <property type="term" value="P:regulation of transcription by RNA polymerase II"/>
    <property type="evidence" value="ECO:0007669"/>
    <property type="project" value="UniProtKB-ARBA"/>
</dbReference>
<feature type="binding site" evidence="8">
    <location>
        <position position="68"/>
    </location>
    <ligand>
        <name>ATP</name>
        <dbReference type="ChEBI" id="CHEBI:30616"/>
    </ligand>
</feature>
<keyword evidence="5 8" id="KW-0067">ATP-binding</keyword>
<comment type="similarity">
    <text evidence="10">Belongs to the protein kinase superfamily. Ser/Thr protein kinase family. CK2 subfamily.</text>
</comment>
<dbReference type="FunFam" id="3.30.200.20:FF:000088">
    <property type="entry name" value="Casein kinase II subunit alpha"/>
    <property type="match status" value="1"/>
</dbReference>
<evidence type="ECO:0000256" key="6">
    <source>
        <dbReference type="ARBA" id="ARBA00047899"/>
    </source>
</evidence>
<evidence type="ECO:0000256" key="4">
    <source>
        <dbReference type="ARBA" id="ARBA00022777"/>
    </source>
</evidence>
<evidence type="ECO:0000313" key="12">
    <source>
        <dbReference type="EMBL" id="KRH92275.1"/>
    </source>
</evidence>
<evidence type="ECO:0000256" key="7">
    <source>
        <dbReference type="ARBA" id="ARBA00048679"/>
    </source>
</evidence>
<reference evidence="12 13" key="1">
    <citation type="submission" date="2015-07" db="EMBL/GenBank/DDBJ databases">
        <title>The genome of Pseudoloma neurophilia, a relevant intracellular parasite of the zebrafish.</title>
        <authorList>
            <person name="Ndikumana S."/>
            <person name="Pelin A."/>
            <person name="Sanders J."/>
            <person name="Corradi N."/>
        </authorList>
    </citation>
    <scope>NUCLEOTIDE SEQUENCE [LARGE SCALE GENOMIC DNA]</scope>
    <source>
        <strain evidence="12 13">MK1</strain>
    </source>
</reference>
<dbReference type="PROSITE" id="PS50011">
    <property type="entry name" value="PROTEIN_KINASE_DOM"/>
    <property type="match status" value="1"/>
</dbReference>
<keyword evidence="4 10" id="KW-0418">Kinase</keyword>
<evidence type="ECO:0000256" key="2">
    <source>
        <dbReference type="ARBA" id="ARBA00022679"/>
    </source>
</evidence>
<dbReference type="PANTHER" id="PTHR24054">
    <property type="entry name" value="CASEIN KINASE II SUBUNIT ALPHA"/>
    <property type="match status" value="1"/>
</dbReference>
<keyword evidence="2 10" id="KW-0808">Transferase</keyword>
<dbReference type="OrthoDB" id="10254671at2759"/>
<dbReference type="PROSITE" id="PS00108">
    <property type="entry name" value="PROTEIN_KINASE_ST"/>
    <property type="match status" value="1"/>
</dbReference>
<accession>A0A0R0LRY1</accession>
<comment type="catalytic activity">
    <reaction evidence="6 10">
        <text>L-threonyl-[protein] + ATP = O-phospho-L-threonyl-[protein] + ADP + H(+)</text>
        <dbReference type="Rhea" id="RHEA:46608"/>
        <dbReference type="Rhea" id="RHEA-COMP:11060"/>
        <dbReference type="Rhea" id="RHEA-COMP:11605"/>
        <dbReference type="ChEBI" id="CHEBI:15378"/>
        <dbReference type="ChEBI" id="CHEBI:30013"/>
        <dbReference type="ChEBI" id="CHEBI:30616"/>
        <dbReference type="ChEBI" id="CHEBI:61977"/>
        <dbReference type="ChEBI" id="CHEBI:456216"/>
        <dbReference type="EC" id="2.7.11.1"/>
    </reaction>
</comment>
<keyword evidence="10" id="KW-0539">Nucleus</keyword>
<gene>
    <name evidence="12" type="ORF">M153_8512000107</name>
</gene>
<dbReference type="GO" id="GO:0004674">
    <property type="term" value="F:protein serine/threonine kinase activity"/>
    <property type="evidence" value="ECO:0007669"/>
    <property type="project" value="UniProtKB-UniRule"/>
</dbReference>
<dbReference type="GO" id="GO:0005956">
    <property type="term" value="C:protein kinase CK2 complex"/>
    <property type="evidence" value="ECO:0007669"/>
    <property type="project" value="TreeGrafter"/>
</dbReference>
<dbReference type="GO" id="GO:0051726">
    <property type="term" value="P:regulation of cell cycle"/>
    <property type="evidence" value="ECO:0007669"/>
    <property type="project" value="TreeGrafter"/>
</dbReference>
<comment type="subunit">
    <text evidence="10">Heterotetramer.</text>
</comment>
<protein>
    <recommendedName>
        <fullName evidence="10">Casein kinase II subunit alpha</fullName>
        <shortName evidence="10">CK II alpha</shortName>
        <ecNumber evidence="10">2.7.11.1</ecNumber>
    </recommendedName>
</protein>
<comment type="catalytic activity">
    <reaction evidence="7 10">
        <text>L-seryl-[protein] + ATP = O-phospho-L-seryl-[protein] + ADP + H(+)</text>
        <dbReference type="Rhea" id="RHEA:17989"/>
        <dbReference type="Rhea" id="RHEA-COMP:9863"/>
        <dbReference type="Rhea" id="RHEA-COMP:11604"/>
        <dbReference type="ChEBI" id="CHEBI:15378"/>
        <dbReference type="ChEBI" id="CHEBI:29999"/>
        <dbReference type="ChEBI" id="CHEBI:30616"/>
        <dbReference type="ChEBI" id="CHEBI:83421"/>
        <dbReference type="ChEBI" id="CHEBI:456216"/>
        <dbReference type="EC" id="2.7.11.1"/>
    </reaction>
</comment>
<evidence type="ECO:0000256" key="5">
    <source>
        <dbReference type="ARBA" id="ARBA00022840"/>
    </source>
</evidence>
<name>A0A0R0LRY1_9MICR</name>
<comment type="subcellular location">
    <subcellularLocation>
        <location evidence="10">Nucleus</location>
    </subcellularLocation>
</comment>
<dbReference type="InterPro" id="IPR000719">
    <property type="entry name" value="Prot_kinase_dom"/>
</dbReference>
<dbReference type="InterPro" id="IPR008271">
    <property type="entry name" value="Ser/Thr_kinase_AS"/>
</dbReference>
<dbReference type="EC" id="2.7.11.1" evidence="10"/>
<evidence type="ECO:0000256" key="10">
    <source>
        <dbReference type="RuleBase" id="RU369118"/>
    </source>
</evidence>
<dbReference type="Pfam" id="PF00069">
    <property type="entry name" value="Pkinase"/>
    <property type="match status" value="1"/>
</dbReference>
<comment type="caution">
    <text evidence="12">The sequence shown here is derived from an EMBL/GenBank/DDBJ whole genome shotgun (WGS) entry which is preliminary data.</text>
</comment>
<dbReference type="FunFam" id="1.10.510.10:FF:000459">
    <property type="entry name" value="Casein kinase II subunit alpha"/>
    <property type="match status" value="1"/>
</dbReference>
<dbReference type="VEuPathDB" id="MicrosporidiaDB:M153_8512000107"/>
<keyword evidence="13" id="KW-1185">Reference proteome</keyword>
<dbReference type="AlphaFoldDB" id="A0A0R0LRY1"/>
<dbReference type="Gene3D" id="1.10.510.10">
    <property type="entry name" value="Transferase(Phosphotransferase) domain 1"/>
    <property type="match status" value="1"/>
</dbReference>
<feature type="non-terminal residue" evidence="12">
    <location>
        <position position="313"/>
    </location>
</feature>
<evidence type="ECO:0000259" key="11">
    <source>
        <dbReference type="PROSITE" id="PS50011"/>
    </source>
</evidence>
<proteinExistence type="inferred from homology"/>
<dbReference type="PROSITE" id="PS00107">
    <property type="entry name" value="PROTEIN_KINASE_ATP"/>
    <property type="match status" value="1"/>
</dbReference>
<sequence length="313" mass="37218">MPPPIPTRSRIYSDVCLSKPNSYYNYDDFTIKTGNIDDYRIIERLGRGRYSEVFKGLIHQSKSLIAIKVLKPVREKKINREILILKTLKHPNIIKMIDVVKDYDSQTYSLIFEYIFPYNYKNILNNHSKGTDCSLQNNFKIFFNELDTFTFLFYMKEVLKGIEYAHSKGIIHRDIKPQNIIINQEKKECKIIDWGLAEFYIPNTEYNVKVASRFYKSPELLLDYTFYDYSLDMWSYGCILSEYFLKKTPFFCGKDNFDQLTVITEILGREDLNIYIKKYQIIVPEGVIVSKQVKRREFTKNIHFSNHHKKKDT</sequence>
<dbReference type="PANTHER" id="PTHR24054:SF0">
    <property type="entry name" value="CASEIN KINASE II SUBUNIT ALPHA"/>
    <property type="match status" value="1"/>
</dbReference>
<evidence type="ECO:0000256" key="3">
    <source>
        <dbReference type="ARBA" id="ARBA00022741"/>
    </source>
</evidence>
<dbReference type="Gene3D" id="3.30.200.20">
    <property type="entry name" value="Phosphorylase Kinase, domain 1"/>
    <property type="match status" value="1"/>
</dbReference>
<organism evidence="12 13">
    <name type="scientific">Pseudoloma neurophilia</name>
    <dbReference type="NCBI Taxonomy" id="146866"/>
    <lineage>
        <taxon>Eukaryota</taxon>
        <taxon>Fungi</taxon>
        <taxon>Fungi incertae sedis</taxon>
        <taxon>Microsporidia</taxon>
        <taxon>Pseudoloma</taxon>
    </lineage>
</organism>
<evidence type="ECO:0000256" key="9">
    <source>
        <dbReference type="RuleBase" id="RU000304"/>
    </source>
</evidence>
<dbReference type="SUPFAM" id="SSF56112">
    <property type="entry name" value="Protein kinase-like (PK-like)"/>
    <property type="match status" value="1"/>
</dbReference>
<dbReference type="InterPro" id="IPR011009">
    <property type="entry name" value="Kinase-like_dom_sf"/>
</dbReference>
<evidence type="ECO:0000256" key="1">
    <source>
        <dbReference type="ARBA" id="ARBA00022527"/>
    </source>
</evidence>
<dbReference type="InterPro" id="IPR045216">
    <property type="entry name" value="CK2_alpha"/>
</dbReference>
<dbReference type="InterPro" id="IPR017441">
    <property type="entry name" value="Protein_kinase_ATP_BS"/>
</dbReference>
<comment type="function">
    <text evidence="10">Catalytic subunit of a constitutively active serine/threonine-protein kinase complex that phosphorylates a large number of substrates containing acidic residues C-terminal to the phosphorylated serine or threonine.</text>
</comment>
<dbReference type="GO" id="GO:0106310">
    <property type="term" value="F:protein serine kinase activity"/>
    <property type="evidence" value="ECO:0007669"/>
    <property type="project" value="UniProtKB-UniRule"/>
</dbReference>
<keyword evidence="3 8" id="KW-0547">Nucleotide-binding</keyword>
<feature type="domain" description="Protein kinase" evidence="11">
    <location>
        <begin position="39"/>
        <end position="313"/>
    </location>
</feature>